<dbReference type="SUPFAM" id="SSF51182">
    <property type="entry name" value="RmlC-like cupins"/>
    <property type="match status" value="2"/>
</dbReference>
<gene>
    <name evidence="2" type="ORF">FEF65_13045</name>
</gene>
<dbReference type="InterPro" id="IPR025979">
    <property type="entry name" value="ChrR-like_cupin_dom"/>
</dbReference>
<dbReference type="CDD" id="cd20303">
    <property type="entry name" value="cupin_ChrR_1"/>
    <property type="match status" value="2"/>
</dbReference>
<dbReference type="EMBL" id="VBRY01000018">
    <property type="protein sequence ID" value="TLS65385.1"/>
    <property type="molecule type" value="Genomic_DNA"/>
</dbReference>
<name>A0A5R9GJI2_9PROT</name>
<reference evidence="2 3" key="1">
    <citation type="journal article" date="2019" name="Appl. Environ. Microbiol.">
        <title>Environmental Evidence and Genomic Insight of Iron-oxidizing Bacteria Preference Towards More Corrosion Resistant Stainless Steel at Higher Salinities.</title>
        <authorList>
            <person name="Garrison C.E."/>
            <person name="Price K.A."/>
            <person name="Field E.K."/>
        </authorList>
    </citation>
    <scope>NUCLEOTIDE SEQUENCE [LARGE SCALE GENOMIC DNA]</scope>
    <source>
        <strain evidence="2 3">P3</strain>
    </source>
</reference>
<dbReference type="Proteomes" id="UP000306585">
    <property type="component" value="Unassembled WGS sequence"/>
</dbReference>
<evidence type="ECO:0000313" key="3">
    <source>
        <dbReference type="Proteomes" id="UP000306585"/>
    </source>
</evidence>
<feature type="domain" description="ChrR-like cupin" evidence="1">
    <location>
        <begin position="118"/>
        <end position="214"/>
    </location>
</feature>
<dbReference type="InterPro" id="IPR014710">
    <property type="entry name" value="RmlC-like_jellyroll"/>
</dbReference>
<comment type="caution">
    <text evidence="2">The sequence shown here is derived from an EMBL/GenBank/DDBJ whole genome shotgun (WGS) entry which is preliminary data.</text>
</comment>
<dbReference type="Gene3D" id="2.60.120.10">
    <property type="entry name" value="Jelly Rolls"/>
    <property type="match status" value="1"/>
</dbReference>
<keyword evidence="3" id="KW-1185">Reference proteome</keyword>
<feature type="domain" description="ChrR-like cupin" evidence="1">
    <location>
        <begin position="8"/>
        <end position="110"/>
    </location>
</feature>
<dbReference type="Pfam" id="PF12973">
    <property type="entry name" value="Cupin_7"/>
    <property type="match status" value="2"/>
</dbReference>
<organism evidence="2 3">
    <name type="scientific">Mariprofundus erugo</name>
    <dbReference type="NCBI Taxonomy" id="2528639"/>
    <lineage>
        <taxon>Bacteria</taxon>
        <taxon>Pseudomonadati</taxon>
        <taxon>Pseudomonadota</taxon>
        <taxon>Candidatius Mariprofundia</taxon>
        <taxon>Mariprofundales</taxon>
        <taxon>Mariprofundaceae</taxon>
        <taxon>Mariprofundus</taxon>
    </lineage>
</organism>
<dbReference type="AlphaFoldDB" id="A0A5R9GJI2"/>
<dbReference type="InterPro" id="IPR011051">
    <property type="entry name" value="RmlC_Cupin_sf"/>
</dbReference>
<protein>
    <submittedName>
        <fullName evidence="2">Cupin</fullName>
    </submittedName>
</protein>
<evidence type="ECO:0000259" key="1">
    <source>
        <dbReference type="Pfam" id="PF12973"/>
    </source>
</evidence>
<evidence type="ECO:0000313" key="2">
    <source>
        <dbReference type="EMBL" id="TLS65385.1"/>
    </source>
</evidence>
<sequence>MLNMDFTKAVIINTHEMQWEPAPAAGVYRKKLEREFPESGRATSLVRYEAGAVFPEHEHPLGEEIFVLDGVFSDESGDYPAGTYLRHPAGSRHAPFSKEGCTIFVKVNHFRRGDKKVVSINTKESDWYQGYGNLRVMPLHEYEGESTALVNWPANEVFVPHRHHGGEEILVLSGVFMDEHGVYPGHTWLRSPHLSQHYPFVKEGALILVKVGHLHGA</sequence>
<accession>A0A5R9GJI2</accession>
<proteinExistence type="predicted"/>
<dbReference type="RefSeq" id="WP_138240264.1">
    <property type="nucleotide sequence ID" value="NZ_VBRY01000018.1"/>
</dbReference>